<dbReference type="InterPro" id="IPR036412">
    <property type="entry name" value="HAD-like_sf"/>
</dbReference>
<dbReference type="InterPro" id="IPR006439">
    <property type="entry name" value="HAD-SF_hydro_IA"/>
</dbReference>
<evidence type="ECO:0000313" key="2">
    <source>
        <dbReference type="Proteomes" id="UP000248311"/>
    </source>
</evidence>
<dbReference type="Pfam" id="PF00702">
    <property type="entry name" value="Hydrolase"/>
    <property type="match status" value="1"/>
</dbReference>
<evidence type="ECO:0000313" key="1">
    <source>
        <dbReference type="EMBL" id="PYE84056.1"/>
    </source>
</evidence>
<dbReference type="Proteomes" id="UP000248311">
    <property type="component" value="Unassembled WGS sequence"/>
</dbReference>
<organism evidence="1 2">
    <name type="scientific">Pseudoroseicyclus aestuarii</name>
    <dbReference type="NCBI Taxonomy" id="1795041"/>
    <lineage>
        <taxon>Bacteria</taxon>
        <taxon>Pseudomonadati</taxon>
        <taxon>Pseudomonadota</taxon>
        <taxon>Alphaproteobacteria</taxon>
        <taxon>Rhodobacterales</taxon>
        <taxon>Paracoccaceae</taxon>
        <taxon>Pseudoroseicyclus</taxon>
    </lineage>
</organism>
<dbReference type="PANTHER" id="PTHR43611">
    <property type="entry name" value="ALPHA-D-GLUCOSE 1-PHOSPHATE PHOSPHATASE"/>
    <property type="match status" value="1"/>
</dbReference>
<dbReference type="PANTHER" id="PTHR43611:SF3">
    <property type="entry name" value="FLAVIN MONONUCLEOTIDE HYDROLASE 1, CHLOROPLATIC"/>
    <property type="match status" value="1"/>
</dbReference>
<reference evidence="1 2" key="1">
    <citation type="submission" date="2018-06" db="EMBL/GenBank/DDBJ databases">
        <title>Genomic Encyclopedia of Type Strains, Phase III (KMG-III): the genomes of soil and plant-associated and newly described type strains.</title>
        <authorList>
            <person name="Whitman W."/>
        </authorList>
    </citation>
    <scope>NUCLEOTIDE SEQUENCE [LARGE SCALE GENOMIC DNA]</scope>
    <source>
        <strain evidence="1 2">CECT 9025</strain>
    </source>
</reference>
<dbReference type="SUPFAM" id="SSF56784">
    <property type="entry name" value="HAD-like"/>
    <property type="match status" value="1"/>
</dbReference>
<dbReference type="Gene3D" id="3.40.50.1000">
    <property type="entry name" value="HAD superfamily/HAD-like"/>
    <property type="match status" value="1"/>
</dbReference>
<accession>A0A318SUV3</accession>
<keyword evidence="2" id="KW-1185">Reference proteome</keyword>
<name>A0A318SUV3_9RHOB</name>
<dbReference type="NCBIfam" id="TIGR01509">
    <property type="entry name" value="HAD-SF-IA-v3"/>
    <property type="match status" value="1"/>
</dbReference>
<sequence>MTQARCLMLDVDGVVVLGRPDGRHWREGLEAVLGLAPQRLAEAFFDPYWPEIVTGRRPLRPALRAALADCAPQVSAETLIDYWFAADAQLNRPLLEALVHLRAAGLQVHLATNQEHERMAHLLQEMGLADHVDAAHHSAALGVCKPDEAFFHRIAARTQLPASAHLLIDDAPRNVEAARRAGWLAEPWQGEGLVPLLARHGWA</sequence>
<dbReference type="AlphaFoldDB" id="A0A318SUV3"/>
<dbReference type="GO" id="GO:0016787">
    <property type="term" value="F:hydrolase activity"/>
    <property type="evidence" value="ECO:0007669"/>
    <property type="project" value="UniProtKB-KW"/>
</dbReference>
<dbReference type="EMBL" id="QJTE01000003">
    <property type="protein sequence ID" value="PYE84056.1"/>
    <property type="molecule type" value="Genomic_DNA"/>
</dbReference>
<protein>
    <submittedName>
        <fullName evidence="1">Putative hydrolase of the HAD superfamily</fullName>
    </submittedName>
</protein>
<gene>
    <name evidence="1" type="ORF">DFP88_103420</name>
</gene>
<proteinExistence type="predicted"/>
<comment type="caution">
    <text evidence="1">The sequence shown here is derived from an EMBL/GenBank/DDBJ whole genome shotgun (WGS) entry which is preliminary data.</text>
</comment>
<dbReference type="InterPro" id="IPR023214">
    <property type="entry name" value="HAD_sf"/>
</dbReference>
<keyword evidence="1" id="KW-0378">Hydrolase</keyword>